<dbReference type="InterPro" id="IPR024923">
    <property type="entry name" value="PG_synth_SpoVB"/>
</dbReference>
<proteinExistence type="predicted"/>
<dbReference type="AlphaFoldDB" id="A0A173VAB4"/>
<gene>
    <name evidence="9" type="primary">ytgP_2</name>
    <name evidence="9" type="ORF">ERS852448_02692</name>
</gene>
<reference evidence="9 10" key="1">
    <citation type="submission" date="2015-09" db="EMBL/GenBank/DDBJ databases">
        <authorList>
            <consortium name="Pathogen Informatics"/>
        </authorList>
    </citation>
    <scope>NUCLEOTIDE SEQUENCE [LARGE SCALE GENOMIC DNA]</scope>
    <source>
        <strain evidence="9 10">2789STDY5608891</strain>
    </source>
</reference>
<keyword evidence="5" id="KW-0573">Peptidoglycan synthesis</keyword>
<dbReference type="GO" id="GO:0008360">
    <property type="term" value="P:regulation of cell shape"/>
    <property type="evidence" value="ECO:0007669"/>
    <property type="project" value="UniProtKB-KW"/>
</dbReference>
<evidence type="ECO:0000256" key="2">
    <source>
        <dbReference type="ARBA" id="ARBA00022475"/>
    </source>
</evidence>
<feature type="transmembrane region" description="Helical" evidence="8">
    <location>
        <begin position="379"/>
        <end position="404"/>
    </location>
</feature>
<name>A0A173VAB4_EUBRA</name>
<dbReference type="InterPro" id="IPR050833">
    <property type="entry name" value="Poly_Biosynth_Transport"/>
</dbReference>
<protein>
    <submittedName>
        <fullName evidence="9">Probable cell division protein ytgP</fullName>
    </submittedName>
</protein>
<feature type="transmembrane region" description="Helical" evidence="8">
    <location>
        <begin position="352"/>
        <end position="373"/>
    </location>
</feature>
<keyword evidence="6 8" id="KW-1133">Transmembrane helix</keyword>
<accession>A0A173VAB4</accession>
<evidence type="ECO:0000256" key="8">
    <source>
        <dbReference type="SAM" id="Phobius"/>
    </source>
</evidence>
<dbReference type="GO" id="GO:0051301">
    <property type="term" value="P:cell division"/>
    <property type="evidence" value="ECO:0007669"/>
    <property type="project" value="UniProtKB-KW"/>
</dbReference>
<feature type="transmembrane region" description="Helical" evidence="8">
    <location>
        <begin position="416"/>
        <end position="433"/>
    </location>
</feature>
<feature type="transmembrane region" description="Helical" evidence="8">
    <location>
        <begin position="53"/>
        <end position="70"/>
    </location>
</feature>
<feature type="transmembrane region" description="Helical" evidence="8">
    <location>
        <begin position="311"/>
        <end position="332"/>
    </location>
</feature>
<feature type="transmembrane region" description="Helical" evidence="8">
    <location>
        <begin position="123"/>
        <end position="143"/>
    </location>
</feature>
<evidence type="ECO:0000256" key="3">
    <source>
        <dbReference type="ARBA" id="ARBA00022692"/>
    </source>
</evidence>
<sequence>MSKKKNDTSFLVQGSILAIASLVSRVIGLVYRIPLTAIIGDHGNDYYSCAYEIYSLLLLISSYSLPMAVSKMVSARISNGEKQNAYRVFKGAMIFALFTGTAACMIVFFGAEELTRLFKTPLGVYALQVLAPTLIIVAVLGVFRGFFQGMGTMIPSAVSQIIEQIVNAVVSVGAAYVLFAYGRRIATVLGSKEHYDAAYGAAGGTLGTSAGALCGLAFIIFVFSMFFPKFRKAMRRENKIGKKQPESYRVIFGILIGTIVPVLMSTTIYNMVSIVDQWLFKNIATIQGYSAADVSEWWGIFSGKYRVLTNVPISISTALAASCVPALAAAFAQKDEKQVRSKIGMSMRFIMVVAMPCTAGIMVLADPIIQLLFPGSSPLAGHLLQAGGISVIFYSISTLSNAVLQGIDRMRIPVRNASVALVLHAGVIAVGMFGLKLNIYGICVGTIAFSLIMCILNGMSVRKYSGFKPDVTKTFIKPAIASVIMGGVVYAAYFVCHKVSHSNAVSTVIAVLVGMIVYAAALLLIKGLTEEELHSFPKGELLIRIAKKFRLL</sequence>
<dbReference type="GeneID" id="97390934"/>
<feature type="transmembrane region" description="Helical" evidence="8">
    <location>
        <begin position="439"/>
        <end position="462"/>
    </location>
</feature>
<dbReference type="InterPro" id="IPR004268">
    <property type="entry name" value="MurJ"/>
</dbReference>
<keyword evidence="7 8" id="KW-0472">Membrane</keyword>
<dbReference type="Proteomes" id="UP000095492">
    <property type="component" value="Unassembled WGS sequence"/>
</dbReference>
<dbReference type="PANTHER" id="PTHR30250">
    <property type="entry name" value="PST FAMILY PREDICTED COLANIC ACID TRANSPORTER"/>
    <property type="match status" value="1"/>
</dbReference>
<evidence type="ECO:0000313" key="10">
    <source>
        <dbReference type="Proteomes" id="UP000095492"/>
    </source>
</evidence>
<feature type="transmembrane region" description="Helical" evidence="8">
    <location>
        <begin position="12"/>
        <end position="33"/>
    </location>
</feature>
<dbReference type="CDD" id="cd13124">
    <property type="entry name" value="MATE_SpoVB_like"/>
    <property type="match status" value="1"/>
</dbReference>
<evidence type="ECO:0000256" key="6">
    <source>
        <dbReference type="ARBA" id="ARBA00022989"/>
    </source>
</evidence>
<dbReference type="RefSeq" id="WP_055290962.1">
    <property type="nucleotide sequence ID" value="NZ_CBCTYR010000002.1"/>
</dbReference>
<feature type="transmembrane region" description="Helical" evidence="8">
    <location>
        <begin position="164"/>
        <end position="182"/>
    </location>
</feature>
<feature type="transmembrane region" description="Helical" evidence="8">
    <location>
        <begin position="474"/>
        <end position="493"/>
    </location>
</feature>
<dbReference type="OrthoDB" id="9775950at2"/>
<dbReference type="GO" id="GO:0005886">
    <property type="term" value="C:plasma membrane"/>
    <property type="evidence" value="ECO:0007669"/>
    <property type="project" value="UniProtKB-SubCell"/>
</dbReference>
<dbReference type="PANTHER" id="PTHR30250:SF21">
    <property type="entry name" value="LIPID II FLIPPASE MURJ"/>
    <property type="match status" value="1"/>
</dbReference>
<organism evidence="9 10">
    <name type="scientific">Eubacterium ramulus</name>
    <dbReference type="NCBI Taxonomy" id="39490"/>
    <lineage>
        <taxon>Bacteria</taxon>
        <taxon>Bacillati</taxon>
        <taxon>Bacillota</taxon>
        <taxon>Clostridia</taxon>
        <taxon>Eubacteriales</taxon>
        <taxon>Eubacteriaceae</taxon>
        <taxon>Eubacterium</taxon>
    </lineage>
</organism>
<feature type="transmembrane region" description="Helical" evidence="8">
    <location>
        <begin position="91"/>
        <end position="111"/>
    </location>
</feature>
<keyword evidence="3 8" id="KW-0812">Transmembrane</keyword>
<evidence type="ECO:0000313" key="9">
    <source>
        <dbReference type="EMBL" id="CUN23984.1"/>
    </source>
</evidence>
<feature type="transmembrane region" description="Helical" evidence="8">
    <location>
        <begin position="202"/>
        <end position="227"/>
    </location>
</feature>
<keyword evidence="4" id="KW-0133">Cell shape</keyword>
<dbReference type="GO" id="GO:0009252">
    <property type="term" value="P:peptidoglycan biosynthetic process"/>
    <property type="evidence" value="ECO:0007669"/>
    <property type="project" value="UniProtKB-KW"/>
</dbReference>
<feature type="transmembrane region" description="Helical" evidence="8">
    <location>
        <begin position="505"/>
        <end position="525"/>
    </location>
</feature>
<evidence type="ECO:0000256" key="5">
    <source>
        <dbReference type="ARBA" id="ARBA00022984"/>
    </source>
</evidence>
<keyword evidence="9" id="KW-0131">Cell cycle</keyword>
<dbReference type="PIRSF" id="PIRSF038958">
    <property type="entry name" value="PG_synth_SpoVB"/>
    <property type="match status" value="1"/>
</dbReference>
<evidence type="ECO:0000256" key="1">
    <source>
        <dbReference type="ARBA" id="ARBA00004651"/>
    </source>
</evidence>
<comment type="subcellular location">
    <subcellularLocation>
        <location evidence="1">Cell membrane</location>
        <topology evidence="1">Multi-pass membrane protein</topology>
    </subcellularLocation>
</comment>
<dbReference type="Pfam" id="PF03023">
    <property type="entry name" value="MurJ"/>
    <property type="match status" value="1"/>
</dbReference>
<feature type="transmembrane region" description="Helical" evidence="8">
    <location>
        <begin position="248"/>
        <end position="272"/>
    </location>
</feature>
<dbReference type="STRING" id="39490.ERS852448_02692"/>
<keyword evidence="2" id="KW-1003">Cell membrane</keyword>
<evidence type="ECO:0000256" key="4">
    <source>
        <dbReference type="ARBA" id="ARBA00022960"/>
    </source>
</evidence>
<evidence type="ECO:0000256" key="7">
    <source>
        <dbReference type="ARBA" id="ARBA00023136"/>
    </source>
</evidence>
<keyword evidence="9" id="KW-0132">Cell division</keyword>
<dbReference type="EMBL" id="CYYA01000025">
    <property type="protein sequence ID" value="CUN23984.1"/>
    <property type="molecule type" value="Genomic_DNA"/>
</dbReference>